<sequence>MDEPPSVLDVEIYDFDGPFDEAVSLGHAEINFVKTNISDLADLWVPLRGKLAQACQSKLHLRIFLNNTRGGNVANHFLTKMEKEVGKKITVRSPQTNSAFQKLFGLPPEEFLINDFTCHLKRKMPLQGRLFLSARIIGFHANLFVMTLRPGRGMDARHGAKTQDGEGRLKFHFQSFVSFNVAHRTIMALWKARSLSPEQKVQIVEEESEVKIQNEESGSFLGLDDVSMSEVYSSAHSVPTNFFIELFGGGELDRRVMEKAGCLNYSYTPWESEKGDVCVRQIYYRFDKRVSQYRGEVTSTQQKSRLSERNGWLVQEVSTLHAVPLGDYFNLHIRYQIEDLPSNSKGCQFSSPSQVSSLQSPVSSEALWLGSFFPPSLQVQGLSTLFWLRDSQTESLRLRDSSNCIMFGRAGLDRFKKAQSLEPFSLNSNSKSTPSPSLSHSHQAQHQPPPPPLAPPEAAPLVGSGRLRSSISLSLVGEGQVLDRITLDRRRNIFGRQSQTCDFVLDHQSVSRQHAVVVPHKNGSIYVIDLGSAHGTFVANERVTKDTPVELEVGQSLRFAASTRIYILRKNDAALFPRPSPPAEVNLPPPPDPSDEEAVVAYNTLLNRHGLTRFDIGPMSRESGDSGAKGDTQQRERASKRIRKARVSFRDQVGGELVEVVGVSDGVDVETEPGPVGVKEGSLVGKYESLVQITVIPKGKEQLSAKEDNSSQKGMTEKLQQVLNRVKTAPKGGIYDDLYGDSFSGKVGSSWAYPSASSSGKQGSPSRETDEKALSVKVGTNSSHADDDEDDLFGD</sequence>
<evidence type="ECO:0000313" key="8">
    <source>
        <dbReference type="EMBL" id="PQM36324.1"/>
    </source>
</evidence>
<comment type="subcellular location">
    <subcellularLocation>
        <location evidence="1">Membrane</location>
        <topology evidence="1">Single-pass membrane protein</topology>
    </subcellularLocation>
</comment>
<dbReference type="PROSITE" id="PS51778">
    <property type="entry name" value="VAST"/>
    <property type="match status" value="1"/>
</dbReference>
<dbReference type="FunFam" id="2.60.200.20:FF:000019">
    <property type="entry name" value="Nuclear inhibitor of protein phosphatase"/>
    <property type="match status" value="1"/>
</dbReference>
<evidence type="ECO:0000259" key="7">
    <source>
        <dbReference type="PROSITE" id="PS51778"/>
    </source>
</evidence>
<dbReference type="Gene3D" id="2.60.200.20">
    <property type="match status" value="1"/>
</dbReference>
<evidence type="ECO:0000256" key="3">
    <source>
        <dbReference type="ARBA" id="ARBA00022989"/>
    </source>
</evidence>
<feature type="compositionally biased region" description="Pro residues" evidence="5">
    <location>
        <begin position="447"/>
        <end position="458"/>
    </location>
</feature>
<dbReference type="InterPro" id="IPR011993">
    <property type="entry name" value="PH-like_dom_sf"/>
</dbReference>
<dbReference type="InterPro" id="IPR031968">
    <property type="entry name" value="VASt"/>
</dbReference>
<dbReference type="InterPro" id="IPR004182">
    <property type="entry name" value="GRAM"/>
</dbReference>
<gene>
    <name evidence="8" type="ORF">Pyn_26713</name>
</gene>
<feature type="domain" description="VASt" evidence="7">
    <location>
        <begin position="227"/>
        <end position="396"/>
    </location>
</feature>
<keyword evidence="9" id="KW-1185">Reference proteome</keyword>
<feature type="compositionally biased region" description="Acidic residues" evidence="5">
    <location>
        <begin position="786"/>
        <end position="795"/>
    </location>
</feature>
<evidence type="ECO:0000256" key="1">
    <source>
        <dbReference type="ARBA" id="ARBA00004167"/>
    </source>
</evidence>
<evidence type="ECO:0000313" key="9">
    <source>
        <dbReference type="Proteomes" id="UP000250321"/>
    </source>
</evidence>
<dbReference type="Pfam" id="PF02893">
    <property type="entry name" value="GRAM"/>
    <property type="match status" value="1"/>
</dbReference>
<dbReference type="Gene3D" id="2.30.29.30">
    <property type="entry name" value="Pleckstrin-homology domain (PH domain)/Phosphotyrosine-binding domain (PTB)"/>
    <property type="match status" value="1"/>
</dbReference>
<dbReference type="InterPro" id="IPR008984">
    <property type="entry name" value="SMAD_FHA_dom_sf"/>
</dbReference>
<protein>
    <submittedName>
        <fullName evidence="8">C2 and GRAM domain-containing protein</fullName>
    </submittedName>
</protein>
<proteinExistence type="predicted"/>
<dbReference type="PROSITE" id="PS50006">
    <property type="entry name" value="FHA_DOMAIN"/>
    <property type="match status" value="1"/>
</dbReference>
<comment type="caution">
    <text evidence="8">The sequence shown here is derived from an EMBL/GenBank/DDBJ whole genome shotgun (WGS) entry which is preliminary data.</text>
</comment>
<dbReference type="SUPFAM" id="SSF49879">
    <property type="entry name" value="SMAD/FHA domain"/>
    <property type="match status" value="1"/>
</dbReference>
<evidence type="ECO:0000259" key="6">
    <source>
        <dbReference type="PROSITE" id="PS50006"/>
    </source>
</evidence>
<dbReference type="PANTHER" id="PTHR46296:SF8">
    <property type="entry name" value="OS06G0297800 PROTEIN"/>
    <property type="match status" value="1"/>
</dbReference>
<feature type="compositionally biased region" description="Low complexity" evidence="5">
    <location>
        <begin position="749"/>
        <end position="766"/>
    </location>
</feature>
<feature type="compositionally biased region" description="Low complexity" evidence="5">
    <location>
        <begin position="425"/>
        <end position="446"/>
    </location>
</feature>
<evidence type="ECO:0000256" key="2">
    <source>
        <dbReference type="ARBA" id="ARBA00022692"/>
    </source>
</evidence>
<keyword evidence="4" id="KW-0472">Membrane</keyword>
<reference evidence="8 9" key="1">
    <citation type="submission" date="2018-02" db="EMBL/GenBank/DDBJ databases">
        <title>Draft genome of wild Prunus yedoensis var. nudiflora.</title>
        <authorList>
            <person name="Baek S."/>
            <person name="Kim J.-H."/>
            <person name="Choi K."/>
            <person name="Kim G.-B."/>
            <person name="Cho A."/>
            <person name="Jang H."/>
            <person name="Shin C.-H."/>
            <person name="Yu H.-J."/>
            <person name="Mun J.-H."/>
        </authorList>
    </citation>
    <scope>NUCLEOTIDE SEQUENCE [LARGE SCALE GENOMIC DNA]</scope>
    <source>
        <strain evidence="9">cv. Jeju island</strain>
        <tissue evidence="8">Leaf</tissue>
    </source>
</reference>
<dbReference type="SMART" id="SM00568">
    <property type="entry name" value="GRAM"/>
    <property type="match status" value="1"/>
</dbReference>
<keyword evidence="2" id="KW-0812">Transmembrane</keyword>
<feature type="region of interest" description="Disordered" evidence="5">
    <location>
        <begin position="613"/>
        <end position="642"/>
    </location>
</feature>
<dbReference type="STRING" id="2094558.A0A314UIT3"/>
<dbReference type="Pfam" id="PF16016">
    <property type="entry name" value="VASt"/>
    <property type="match status" value="1"/>
</dbReference>
<dbReference type="Pfam" id="PF00498">
    <property type="entry name" value="FHA"/>
    <property type="match status" value="1"/>
</dbReference>
<evidence type="ECO:0000256" key="4">
    <source>
        <dbReference type="ARBA" id="ARBA00023136"/>
    </source>
</evidence>
<name>A0A314UIT3_PRUYE</name>
<feature type="region of interest" description="Disordered" evidence="5">
    <location>
        <begin position="424"/>
        <end position="461"/>
    </location>
</feature>
<feature type="domain" description="FHA" evidence="6">
    <location>
        <begin position="492"/>
        <end position="543"/>
    </location>
</feature>
<dbReference type="OrthoDB" id="444265at2759"/>
<dbReference type="SMART" id="SM00240">
    <property type="entry name" value="FHA"/>
    <property type="match status" value="1"/>
</dbReference>
<evidence type="ECO:0000256" key="5">
    <source>
        <dbReference type="SAM" id="MobiDB-lite"/>
    </source>
</evidence>
<dbReference type="InterPro" id="IPR000253">
    <property type="entry name" value="FHA_dom"/>
</dbReference>
<organism evidence="8 9">
    <name type="scientific">Prunus yedoensis var. nudiflora</name>
    <dbReference type="NCBI Taxonomy" id="2094558"/>
    <lineage>
        <taxon>Eukaryota</taxon>
        <taxon>Viridiplantae</taxon>
        <taxon>Streptophyta</taxon>
        <taxon>Embryophyta</taxon>
        <taxon>Tracheophyta</taxon>
        <taxon>Spermatophyta</taxon>
        <taxon>Magnoliopsida</taxon>
        <taxon>eudicotyledons</taxon>
        <taxon>Gunneridae</taxon>
        <taxon>Pentapetalae</taxon>
        <taxon>rosids</taxon>
        <taxon>fabids</taxon>
        <taxon>Rosales</taxon>
        <taxon>Rosaceae</taxon>
        <taxon>Amygdaloideae</taxon>
        <taxon>Amygdaleae</taxon>
        <taxon>Prunus</taxon>
    </lineage>
</organism>
<accession>A0A314UIT3</accession>
<dbReference type="AlphaFoldDB" id="A0A314UIT3"/>
<dbReference type="InterPro" id="IPR044511">
    <property type="entry name" value="At1g03370/At5g50170-like"/>
</dbReference>
<dbReference type="PANTHER" id="PTHR46296">
    <property type="entry name" value="BNAA05G37250D PROTEIN"/>
    <property type="match status" value="1"/>
</dbReference>
<dbReference type="Proteomes" id="UP000250321">
    <property type="component" value="Unassembled WGS sequence"/>
</dbReference>
<keyword evidence="3" id="KW-1133">Transmembrane helix</keyword>
<dbReference type="EMBL" id="PJQY01003558">
    <property type="protein sequence ID" value="PQM36324.1"/>
    <property type="molecule type" value="Genomic_DNA"/>
</dbReference>
<dbReference type="GO" id="GO:0016020">
    <property type="term" value="C:membrane"/>
    <property type="evidence" value="ECO:0007669"/>
    <property type="project" value="UniProtKB-SubCell"/>
</dbReference>
<feature type="region of interest" description="Disordered" evidence="5">
    <location>
        <begin position="748"/>
        <end position="795"/>
    </location>
</feature>